<comment type="similarity">
    <text evidence="1">Belongs to the peptidase C59 family.</text>
</comment>
<gene>
    <name evidence="4" type="ORF">OMAR00294_LOCUS2093</name>
</gene>
<dbReference type="InterPro" id="IPR029132">
    <property type="entry name" value="CBAH/NAAA_C"/>
</dbReference>
<dbReference type="PANTHER" id="PTHR35527">
    <property type="entry name" value="CHOLOYLGLYCINE HYDROLASE"/>
    <property type="match status" value="1"/>
</dbReference>
<name>A0A7S4GP42_OXYMA</name>
<proteinExistence type="inferred from homology"/>
<dbReference type="Pfam" id="PF02275">
    <property type="entry name" value="CBAH"/>
    <property type="match status" value="1"/>
</dbReference>
<dbReference type="EMBL" id="HBJB01002556">
    <property type="protein sequence ID" value="CAE0842743.1"/>
    <property type="molecule type" value="Transcribed_RNA"/>
</dbReference>
<evidence type="ECO:0000313" key="4">
    <source>
        <dbReference type="EMBL" id="CAE0842743.1"/>
    </source>
</evidence>
<dbReference type="InterPro" id="IPR052193">
    <property type="entry name" value="Peptidase_C59"/>
</dbReference>
<sequence length="357" mass="39450">MRITSATIVALVGGCSYFEVPYGDKATDFVIGRTMELGNIAGVMEYTADVEPRTTSHHGMVALNMRSPLLPGIALTVEGMNEVGLTISGQTLRQSEYQKKEAGKLDIDALSVTREVLRRCDSVDDAVKFLGNVSVTPPPAIGSPDGNGIHWALHDPTGRSIVIEYLKGEMVVYNNTPRVMTNDPDLHWHWRNLDTYVNLNPSFPHQNDFLAVDTEVGSVPSAVGHGWNLFGLPGDSSPPSRFVRMFYLRGYALKHTKVNTTSDAMALSTVMLNNLMFPTGSVAKDPKVLTDPYETVPYAVIKVPSEKLVVFRGYRNTQWRQIDLKKVNFNVAKQWPVEDGSLGIRELIQEDESTPVV</sequence>
<dbReference type="Gene3D" id="3.60.60.10">
    <property type="entry name" value="Penicillin V Acylase, Chain A"/>
    <property type="match status" value="1"/>
</dbReference>
<dbReference type="PANTHER" id="PTHR35527:SF2">
    <property type="entry name" value="HYDROLASE"/>
    <property type="match status" value="1"/>
</dbReference>
<accession>A0A7S4GP42</accession>
<evidence type="ECO:0000259" key="3">
    <source>
        <dbReference type="Pfam" id="PF02275"/>
    </source>
</evidence>
<keyword evidence="2" id="KW-0378">Hydrolase</keyword>
<dbReference type="GO" id="GO:0016787">
    <property type="term" value="F:hydrolase activity"/>
    <property type="evidence" value="ECO:0007669"/>
    <property type="project" value="UniProtKB-KW"/>
</dbReference>
<protein>
    <recommendedName>
        <fullName evidence="3">Choloylglycine hydrolase/NAAA C-terminal domain-containing protein</fullName>
    </recommendedName>
</protein>
<dbReference type="InterPro" id="IPR029055">
    <property type="entry name" value="Ntn_hydrolases_N"/>
</dbReference>
<feature type="domain" description="Choloylglycine hydrolase/NAAA C-terminal" evidence="3">
    <location>
        <begin position="75"/>
        <end position="331"/>
    </location>
</feature>
<dbReference type="PROSITE" id="PS51257">
    <property type="entry name" value="PROKAR_LIPOPROTEIN"/>
    <property type="match status" value="1"/>
</dbReference>
<dbReference type="AlphaFoldDB" id="A0A7S4GP42"/>
<organism evidence="4">
    <name type="scientific">Oxyrrhis marina</name>
    <name type="common">Dinoflagellate</name>
    <dbReference type="NCBI Taxonomy" id="2969"/>
    <lineage>
        <taxon>Eukaryota</taxon>
        <taxon>Sar</taxon>
        <taxon>Alveolata</taxon>
        <taxon>Dinophyceae</taxon>
        <taxon>Oxyrrhinales</taxon>
        <taxon>Oxyrrhinaceae</taxon>
        <taxon>Oxyrrhis</taxon>
    </lineage>
</organism>
<dbReference type="SUPFAM" id="SSF56235">
    <property type="entry name" value="N-terminal nucleophile aminohydrolases (Ntn hydrolases)"/>
    <property type="match status" value="1"/>
</dbReference>
<evidence type="ECO:0000256" key="2">
    <source>
        <dbReference type="ARBA" id="ARBA00022801"/>
    </source>
</evidence>
<reference evidence="4" key="1">
    <citation type="submission" date="2021-01" db="EMBL/GenBank/DDBJ databases">
        <authorList>
            <person name="Corre E."/>
            <person name="Pelletier E."/>
            <person name="Niang G."/>
            <person name="Scheremetjew M."/>
            <person name="Finn R."/>
            <person name="Kale V."/>
            <person name="Holt S."/>
            <person name="Cochrane G."/>
            <person name="Meng A."/>
            <person name="Brown T."/>
            <person name="Cohen L."/>
        </authorList>
    </citation>
    <scope>NUCLEOTIDE SEQUENCE</scope>
    <source>
        <strain evidence="4">LB1974</strain>
    </source>
</reference>
<evidence type="ECO:0000256" key="1">
    <source>
        <dbReference type="ARBA" id="ARBA00006625"/>
    </source>
</evidence>